<gene>
    <name evidence="1" type="ORF">NPX13_g1449</name>
</gene>
<protein>
    <submittedName>
        <fullName evidence="1">Uncharacterized protein</fullName>
    </submittedName>
</protein>
<dbReference type="Proteomes" id="UP001148614">
    <property type="component" value="Unassembled WGS sequence"/>
</dbReference>
<accession>A0A9W8TRU6</accession>
<name>A0A9W8TRU6_9PEZI</name>
<evidence type="ECO:0000313" key="2">
    <source>
        <dbReference type="Proteomes" id="UP001148614"/>
    </source>
</evidence>
<sequence length="176" mass="19432">MNSARIVPTQTNAASKQVVASFEREKVFFQNNERKGPENSRGWFCLETRVTGANKILLALRVKKKLDMLFAITGGSDDESGRNYGGYSRRYLSGLILSAHTDGDGYLRPQPPHVEGVFGFAMPRGLLRTTWVSTNASDRSGIMSLEPGESCALHRTVHCSSQPSLVYAGTWIHAIR</sequence>
<evidence type="ECO:0000313" key="1">
    <source>
        <dbReference type="EMBL" id="KAJ3579116.1"/>
    </source>
</evidence>
<proteinExistence type="predicted"/>
<organism evidence="1 2">
    <name type="scientific">Xylaria arbuscula</name>
    <dbReference type="NCBI Taxonomy" id="114810"/>
    <lineage>
        <taxon>Eukaryota</taxon>
        <taxon>Fungi</taxon>
        <taxon>Dikarya</taxon>
        <taxon>Ascomycota</taxon>
        <taxon>Pezizomycotina</taxon>
        <taxon>Sordariomycetes</taxon>
        <taxon>Xylariomycetidae</taxon>
        <taxon>Xylariales</taxon>
        <taxon>Xylariaceae</taxon>
        <taxon>Xylaria</taxon>
    </lineage>
</organism>
<keyword evidence="2" id="KW-1185">Reference proteome</keyword>
<reference evidence="1" key="1">
    <citation type="submission" date="2022-07" db="EMBL/GenBank/DDBJ databases">
        <title>Genome Sequence of Xylaria arbuscula.</title>
        <authorList>
            <person name="Buettner E."/>
        </authorList>
    </citation>
    <scope>NUCLEOTIDE SEQUENCE</scope>
    <source>
        <strain evidence="1">VT107</strain>
    </source>
</reference>
<dbReference type="EMBL" id="JANPWZ010000130">
    <property type="protein sequence ID" value="KAJ3579116.1"/>
    <property type="molecule type" value="Genomic_DNA"/>
</dbReference>
<comment type="caution">
    <text evidence="1">The sequence shown here is derived from an EMBL/GenBank/DDBJ whole genome shotgun (WGS) entry which is preliminary data.</text>
</comment>
<dbReference type="AlphaFoldDB" id="A0A9W8TRU6"/>